<proteinExistence type="predicted"/>
<protein>
    <submittedName>
        <fullName evidence="1">Uncharacterized protein</fullName>
    </submittedName>
</protein>
<gene>
    <name evidence="1" type="ORF">FSB_LOCUS42000</name>
</gene>
<accession>A0A2N9HQ48</accession>
<dbReference type="AlphaFoldDB" id="A0A2N9HQ48"/>
<organism evidence="1">
    <name type="scientific">Fagus sylvatica</name>
    <name type="common">Beechnut</name>
    <dbReference type="NCBI Taxonomy" id="28930"/>
    <lineage>
        <taxon>Eukaryota</taxon>
        <taxon>Viridiplantae</taxon>
        <taxon>Streptophyta</taxon>
        <taxon>Embryophyta</taxon>
        <taxon>Tracheophyta</taxon>
        <taxon>Spermatophyta</taxon>
        <taxon>Magnoliopsida</taxon>
        <taxon>eudicotyledons</taxon>
        <taxon>Gunneridae</taxon>
        <taxon>Pentapetalae</taxon>
        <taxon>rosids</taxon>
        <taxon>fabids</taxon>
        <taxon>Fagales</taxon>
        <taxon>Fagaceae</taxon>
        <taxon>Fagus</taxon>
    </lineage>
</organism>
<evidence type="ECO:0000313" key="1">
    <source>
        <dbReference type="EMBL" id="SPD14118.1"/>
    </source>
</evidence>
<sequence length="67" mass="7473">MAGPKSPPPSTPPLIPFPFPPFRFEPLHTRIAWHILPWQNRFDRGSPGWDYGSRSVVAPDIEGCGCS</sequence>
<reference evidence="1" key="1">
    <citation type="submission" date="2018-02" db="EMBL/GenBank/DDBJ databases">
        <authorList>
            <person name="Cohen D.B."/>
            <person name="Kent A.D."/>
        </authorList>
    </citation>
    <scope>NUCLEOTIDE SEQUENCE</scope>
</reference>
<dbReference type="EMBL" id="OIVN01003881">
    <property type="protein sequence ID" value="SPD14118.1"/>
    <property type="molecule type" value="Genomic_DNA"/>
</dbReference>
<name>A0A2N9HQ48_FAGSY</name>